<dbReference type="AlphaFoldDB" id="A0A0S8GJP0"/>
<dbReference type="Gene3D" id="3.40.50.150">
    <property type="entry name" value="Vaccinia Virus protein VP39"/>
    <property type="match status" value="1"/>
</dbReference>
<dbReference type="EMBL" id="LJUO01000012">
    <property type="protein sequence ID" value="KPK73283.1"/>
    <property type="molecule type" value="Genomic_DNA"/>
</dbReference>
<sequence>MIANSIFDIYTERYDEWFCEHTHAFLSELRALQREFINGGRGIEIGIGTGRFAQALSIRFGVDISYPMVRIAKNRGCEVAVADAENLPLAQNTFDYALLMVTICFVRNPQKVIREARRIITRNGKLIVGIIDKKSFLGSLYQKRKSPFYGVAHFYSAVEVIDMLRRNRFRNIEVSQTLFQAPEELHTLDEIRAGHGQGGFVVITGVK</sequence>
<dbReference type="SUPFAM" id="SSF53335">
    <property type="entry name" value="S-adenosyl-L-methionine-dependent methyltransferases"/>
    <property type="match status" value="1"/>
</dbReference>
<organism evidence="2 3">
    <name type="scientific">candidate division WOR_3 bacterium SM23_60</name>
    <dbReference type="NCBI Taxonomy" id="1703780"/>
    <lineage>
        <taxon>Bacteria</taxon>
        <taxon>Bacteria division WOR-3</taxon>
    </lineage>
</organism>
<dbReference type="Proteomes" id="UP000051096">
    <property type="component" value="Unassembled WGS sequence"/>
</dbReference>
<evidence type="ECO:0000313" key="2">
    <source>
        <dbReference type="EMBL" id="KPK73283.1"/>
    </source>
</evidence>
<name>A0A0S8GJP0_UNCW3</name>
<dbReference type="InterPro" id="IPR029063">
    <property type="entry name" value="SAM-dependent_MTases_sf"/>
</dbReference>
<proteinExistence type="predicted"/>
<feature type="domain" description="Methyltransferase type 11" evidence="1">
    <location>
        <begin position="44"/>
        <end position="128"/>
    </location>
</feature>
<dbReference type="GO" id="GO:0008757">
    <property type="term" value="F:S-adenosylmethionine-dependent methyltransferase activity"/>
    <property type="evidence" value="ECO:0007669"/>
    <property type="project" value="InterPro"/>
</dbReference>
<evidence type="ECO:0000259" key="1">
    <source>
        <dbReference type="Pfam" id="PF08241"/>
    </source>
</evidence>
<reference evidence="2 3" key="1">
    <citation type="journal article" date="2015" name="Microbiome">
        <title>Genomic resolution of linkages in carbon, nitrogen, and sulfur cycling among widespread estuary sediment bacteria.</title>
        <authorList>
            <person name="Baker B.J."/>
            <person name="Lazar C.S."/>
            <person name="Teske A.P."/>
            <person name="Dick G.J."/>
        </authorList>
    </citation>
    <scope>NUCLEOTIDE SEQUENCE [LARGE SCALE GENOMIC DNA]</scope>
    <source>
        <strain evidence="2">SM23_60</strain>
    </source>
</reference>
<dbReference type="Pfam" id="PF08241">
    <property type="entry name" value="Methyltransf_11"/>
    <property type="match status" value="1"/>
</dbReference>
<accession>A0A0S8GJP0</accession>
<evidence type="ECO:0000313" key="3">
    <source>
        <dbReference type="Proteomes" id="UP000051096"/>
    </source>
</evidence>
<comment type="caution">
    <text evidence="2">The sequence shown here is derived from an EMBL/GenBank/DDBJ whole genome shotgun (WGS) entry which is preliminary data.</text>
</comment>
<gene>
    <name evidence="2" type="ORF">AMJ87_02300</name>
</gene>
<dbReference type="InterPro" id="IPR013216">
    <property type="entry name" value="Methyltransf_11"/>
</dbReference>
<dbReference type="CDD" id="cd02440">
    <property type="entry name" value="AdoMet_MTases"/>
    <property type="match status" value="1"/>
</dbReference>
<protein>
    <recommendedName>
        <fullName evidence="1">Methyltransferase type 11 domain-containing protein</fullName>
    </recommendedName>
</protein>